<dbReference type="AlphaFoldDB" id="A0A072V1K3"/>
<proteinExistence type="predicted"/>
<dbReference type="Proteomes" id="UP000265566">
    <property type="component" value="Chromosome 3"/>
</dbReference>
<evidence type="ECO:0000313" key="3">
    <source>
        <dbReference type="EnsemblPlants" id="KEH35576"/>
    </source>
</evidence>
<dbReference type="EMBL" id="PSQE01000003">
    <property type="protein sequence ID" value="RHN69839.1"/>
    <property type="molecule type" value="Genomic_DNA"/>
</dbReference>
<dbReference type="EMBL" id="CM001219">
    <property type="protein sequence ID" value="KEH35576.1"/>
    <property type="molecule type" value="Genomic_DNA"/>
</dbReference>
<reference evidence="1 4" key="2">
    <citation type="journal article" date="2014" name="BMC Genomics">
        <title>An improved genome release (version Mt4.0) for the model legume Medicago truncatula.</title>
        <authorList>
            <person name="Tang H."/>
            <person name="Krishnakumar V."/>
            <person name="Bidwell S."/>
            <person name="Rosen B."/>
            <person name="Chan A."/>
            <person name="Zhou S."/>
            <person name="Gentzbittel L."/>
            <person name="Childs K.L."/>
            <person name="Yandell M."/>
            <person name="Gundlach H."/>
            <person name="Mayer K.F."/>
            <person name="Schwartz D.C."/>
            <person name="Town C.D."/>
        </authorList>
    </citation>
    <scope>GENOME REANNOTATION</scope>
    <source>
        <strain evidence="1">A17</strain>
        <strain evidence="3 4">cv. Jemalong A17</strain>
    </source>
</reference>
<sequence length="106" mass="12129">MTILLFTCLNIMYNDSLVYDQTIRTATNFRVERIVVLLLHTHGHAPHLSQCVTPIINIVADMRAPHVAFYDVLRCHFSSNSLTFTSMVCLRKEGEQGRLCKACQKF</sequence>
<reference evidence="1 4" key="1">
    <citation type="journal article" date="2011" name="Nature">
        <title>The Medicago genome provides insight into the evolution of rhizobial symbioses.</title>
        <authorList>
            <person name="Young N.D."/>
            <person name="Debelle F."/>
            <person name="Oldroyd G.E."/>
            <person name="Geurts R."/>
            <person name="Cannon S.B."/>
            <person name="Udvardi M.K."/>
            <person name="Benedito V.A."/>
            <person name="Mayer K.F."/>
            <person name="Gouzy J."/>
            <person name="Schoof H."/>
            <person name="Van de Peer Y."/>
            <person name="Proost S."/>
            <person name="Cook D.R."/>
            <person name="Meyers B.C."/>
            <person name="Spannagl M."/>
            <person name="Cheung F."/>
            <person name="De Mita S."/>
            <person name="Krishnakumar V."/>
            <person name="Gundlach H."/>
            <person name="Zhou S."/>
            <person name="Mudge J."/>
            <person name="Bharti A.K."/>
            <person name="Murray J.D."/>
            <person name="Naoumkina M.A."/>
            <person name="Rosen B."/>
            <person name="Silverstein K.A."/>
            <person name="Tang H."/>
            <person name="Rombauts S."/>
            <person name="Zhao P.X."/>
            <person name="Zhou P."/>
            <person name="Barbe V."/>
            <person name="Bardou P."/>
            <person name="Bechner M."/>
            <person name="Bellec A."/>
            <person name="Berger A."/>
            <person name="Berges H."/>
            <person name="Bidwell S."/>
            <person name="Bisseling T."/>
            <person name="Choisne N."/>
            <person name="Couloux A."/>
            <person name="Denny R."/>
            <person name="Deshpande S."/>
            <person name="Dai X."/>
            <person name="Doyle J.J."/>
            <person name="Dudez A.M."/>
            <person name="Farmer A.D."/>
            <person name="Fouteau S."/>
            <person name="Franken C."/>
            <person name="Gibelin C."/>
            <person name="Gish J."/>
            <person name="Goldstein S."/>
            <person name="Gonzalez A.J."/>
            <person name="Green P.J."/>
            <person name="Hallab A."/>
            <person name="Hartog M."/>
            <person name="Hua A."/>
            <person name="Humphray S.J."/>
            <person name="Jeong D.H."/>
            <person name="Jing Y."/>
            <person name="Jocker A."/>
            <person name="Kenton S.M."/>
            <person name="Kim D.J."/>
            <person name="Klee K."/>
            <person name="Lai H."/>
            <person name="Lang C."/>
            <person name="Lin S."/>
            <person name="Macmil S.L."/>
            <person name="Magdelenat G."/>
            <person name="Matthews L."/>
            <person name="McCorrison J."/>
            <person name="Monaghan E.L."/>
            <person name="Mun J.H."/>
            <person name="Najar F.Z."/>
            <person name="Nicholson C."/>
            <person name="Noirot C."/>
            <person name="O'Bleness M."/>
            <person name="Paule C.R."/>
            <person name="Poulain J."/>
            <person name="Prion F."/>
            <person name="Qin B."/>
            <person name="Qu C."/>
            <person name="Retzel E.F."/>
            <person name="Riddle C."/>
            <person name="Sallet E."/>
            <person name="Samain S."/>
            <person name="Samson N."/>
            <person name="Sanders I."/>
            <person name="Saurat O."/>
            <person name="Scarpelli C."/>
            <person name="Schiex T."/>
            <person name="Segurens B."/>
            <person name="Severin A.J."/>
            <person name="Sherrier D.J."/>
            <person name="Shi R."/>
            <person name="Sims S."/>
            <person name="Singer S.R."/>
            <person name="Sinharoy S."/>
            <person name="Sterck L."/>
            <person name="Viollet A."/>
            <person name="Wang B.B."/>
            <person name="Wang K."/>
            <person name="Wang M."/>
            <person name="Wang X."/>
            <person name="Warfsmann J."/>
            <person name="Weissenbach J."/>
            <person name="White D.D."/>
            <person name="White J.D."/>
            <person name="Wiley G.B."/>
            <person name="Wincker P."/>
            <person name="Xing Y."/>
            <person name="Yang L."/>
            <person name="Yao Z."/>
            <person name="Ying F."/>
            <person name="Zhai J."/>
            <person name="Zhou L."/>
            <person name="Zuber A."/>
            <person name="Denarie J."/>
            <person name="Dixon R.A."/>
            <person name="May G.D."/>
            <person name="Schwartz D.C."/>
            <person name="Rogers J."/>
            <person name="Quetier F."/>
            <person name="Town C.D."/>
            <person name="Roe B.A."/>
        </authorList>
    </citation>
    <scope>NUCLEOTIDE SEQUENCE [LARGE SCALE GENOMIC DNA]</scope>
    <source>
        <strain evidence="1">A17</strain>
        <strain evidence="3 4">cv. Jemalong A17</strain>
    </source>
</reference>
<dbReference type="Proteomes" id="UP000002051">
    <property type="component" value="Chromosome 3"/>
</dbReference>
<evidence type="ECO:0000313" key="2">
    <source>
        <dbReference type="EMBL" id="RHN69839.1"/>
    </source>
</evidence>
<keyword evidence="4" id="KW-1185">Reference proteome</keyword>
<dbReference type="HOGENOM" id="CLU_2227114_0_0_1"/>
<organism evidence="1 4">
    <name type="scientific">Medicago truncatula</name>
    <name type="common">Barrel medic</name>
    <name type="synonym">Medicago tribuloides</name>
    <dbReference type="NCBI Taxonomy" id="3880"/>
    <lineage>
        <taxon>Eukaryota</taxon>
        <taxon>Viridiplantae</taxon>
        <taxon>Streptophyta</taxon>
        <taxon>Embryophyta</taxon>
        <taxon>Tracheophyta</taxon>
        <taxon>Spermatophyta</taxon>
        <taxon>Magnoliopsida</taxon>
        <taxon>eudicotyledons</taxon>
        <taxon>Gunneridae</taxon>
        <taxon>Pentapetalae</taxon>
        <taxon>rosids</taxon>
        <taxon>fabids</taxon>
        <taxon>Fabales</taxon>
        <taxon>Fabaceae</taxon>
        <taxon>Papilionoideae</taxon>
        <taxon>50 kb inversion clade</taxon>
        <taxon>NPAAA clade</taxon>
        <taxon>Hologalegina</taxon>
        <taxon>IRL clade</taxon>
        <taxon>Trifolieae</taxon>
        <taxon>Medicago</taxon>
    </lineage>
</organism>
<protein>
    <submittedName>
        <fullName evidence="1 3">Uncharacterized protein</fullName>
    </submittedName>
</protein>
<evidence type="ECO:0000313" key="1">
    <source>
        <dbReference type="EMBL" id="KEH35576.1"/>
    </source>
</evidence>
<gene>
    <name evidence="1" type="ordered locus">MTR_3g094745</name>
    <name evidence="2" type="ORF">MtrunA17_Chr3g0129111</name>
</gene>
<reference evidence="2" key="4">
    <citation type="journal article" date="2018" name="Nat. Plants">
        <title>Whole-genome landscape of Medicago truncatula symbiotic genes.</title>
        <authorList>
            <person name="Pecrix Y."/>
            <person name="Gamas P."/>
            <person name="Carrere S."/>
        </authorList>
    </citation>
    <scope>NUCLEOTIDE SEQUENCE</scope>
    <source>
        <tissue evidence="2">Leaves</tissue>
    </source>
</reference>
<accession>A0A072V1K3</accession>
<reference evidence="3" key="3">
    <citation type="submission" date="2015-04" db="UniProtKB">
        <authorList>
            <consortium name="EnsemblPlants"/>
        </authorList>
    </citation>
    <scope>IDENTIFICATION</scope>
    <source>
        <strain evidence="3">cv. Jemalong A17</strain>
    </source>
</reference>
<dbReference type="EnsemblPlants" id="KEH35576">
    <property type="protein sequence ID" value="KEH35576"/>
    <property type="gene ID" value="MTR_3g094745"/>
</dbReference>
<evidence type="ECO:0000313" key="4">
    <source>
        <dbReference type="Proteomes" id="UP000002051"/>
    </source>
</evidence>
<dbReference type="Gramene" id="rna18360">
    <property type="protein sequence ID" value="RHN69839.1"/>
    <property type="gene ID" value="gene18360"/>
</dbReference>
<name>A0A072V1K3_MEDTR</name>